<keyword evidence="2 6" id="KW-0813">Transport</keyword>
<dbReference type="InterPro" id="IPR051204">
    <property type="entry name" value="ABC_transp_perm/SBD"/>
</dbReference>
<keyword evidence="5 6" id="KW-0472">Membrane</keyword>
<comment type="similarity">
    <text evidence="6">Belongs to the binding-protein-dependent transport system permease family.</text>
</comment>
<feature type="transmembrane region" description="Helical" evidence="6">
    <location>
        <begin position="103"/>
        <end position="126"/>
    </location>
</feature>
<name>A0A1I0Y2B8_9PSEU</name>
<dbReference type="SUPFAM" id="SSF161098">
    <property type="entry name" value="MetI-like"/>
    <property type="match status" value="1"/>
</dbReference>
<organism evidence="8 9">
    <name type="scientific">Amycolatopsis marina</name>
    <dbReference type="NCBI Taxonomy" id="490629"/>
    <lineage>
        <taxon>Bacteria</taxon>
        <taxon>Bacillati</taxon>
        <taxon>Actinomycetota</taxon>
        <taxon>Actinomycetes</taxon>
        <taxon>Pseudonocardiales</taxon>
        <taxon>Pseudonocardiaceae</taxon>
        <taxon>Amycolatopsis</taxon>
    </lineage>
</organism>
<dbReference type="Proteomes" id="UP000243799">
    <property type="component" value="Unassembled WGS sequence"/>
</dbReference>
<dbReference type="FunFam" id="1.10.3720.10:FF:000001">
    <property type="entry name" value="Glycine betaine ABC transporter, permease"/>
    <property type="match status" value="1"/>
</dbReference>
<dbReference type="Gene3D" id="1.10.3720.10">
    <property type="entry name" value="MetI-like"/>
    <property type="match status" value="1"/>
</dbReference>
<keyword evidence="4 6" id="KW-1133">Transmembrane helix</keyword>
<accession>A0A1I0Y2B8</accession>
<reference evidence="9" key="1">
    <citation type="submission" date="2016-10" db="EMBL/GenBank/DDBJ databases">
        <authorList>
            <person name="Varghese N."/>
            <person name="Submissions S."/>
        </authorList>
    </citation>
    <scope>NUCLEOTIDE SEQUENCE [LARGE SCALE GENOMIC DNA]</scope>
    <source>
        <strain evidence="9">CGMCC 4.3568</strain>
    </source>
</reference>
<protein>
    <submittedName>
        <fullName evidence="8">Osmoprotectant transport system permease protein</fullName>
    </submittedName>
</protein>
<dbReference type="RefSeq" id="WP_091671916.1">
    <property type="nucleotide sequence ID" value="NZ_FOKG01000004.1"/>
</dbReference>
<dbReference type="InterPro" id="IPR035906">
    <property type="entry name" value="MetI-like_sf"/>
</dbReference>
<evidence type="ECO:0000259" key="7">
    <source>
        <dbReference type="PROSITE" id="PS50928"/>
    </source>
</evidence>
<dbReference type="InterPro" id="IPR000515">
    <property type="entry name" value="MetI-like"/>
</dbReference>
<feature type="transmembrane region" description="Helical" evidence="6">
    <location>
        <begin position="72"/>
        <end position="91"/>
    </location>
</feature>
<gene>
    <name evidence="8" type="ORF">SAMN05216266_104193</name>
</gene>
<feature type="transmembrane region" description="Helical" evidence="6">
    <location>
        <begin position="27"/>
        <end position="44"/>
    </location>
</feature>
<feature type="domain" description="ABC transmembrane type-1" evidence="7">
    <location>
        <begin position="66"/>
        <end position="247"/>
    </location>
</feature>
<dbReference type="EMBL" id="FOKG01000004">
    <property type="protein sequence ID" value="SFB07509.1"/>
    <property type="molecule type" value="Genomic_DNA"/>
</dbReference>
<dbReference type="GO" id="GO:0005886">
    <property type="term" value="C:plasma membrane"/>
    <property type="evidence" value="ECO:0007669"/>
    <property type="project" value="UniProtKB-SubCell"/>
</dbReference>
<proteinExistence type="inferred from homology"/>
<evidence type="ECO:0000256" key="1">
    <source>
        <dbReference type="ARBA" id="ARBA00004141"/>
    </source>
</evidence>
<evidence type="ECO:0000256" key="3">
    <source>
        <dbReference type="ARBA" id="ARBA00022692"/>
    </source>
</evidence>
<dbReference type="PROSITE" id="PS50928">
    <property type="entry name" value="ABC_TM1"/>
    <property type="match status" value="1"/>
</dbReference>
<evidence type="ECO:0000313" key="8">
    <source>
        <dbReference type="EMBL" id="SFB07509.1"/>
    </source>
</evidence>
<dbReference type="CDD" id="cd06261">
    <property type="entry name" value="TM_PBP2"/>
    <property type="match status" value="1"/>
</dbReference>
<evidence type="ECO:0000256" key="6">
    <source>
        <dbReference type="RuleBase" id="RU363032"/>
    </source>
</evidence>
<dbReference type="PANTHER" id="PTHR30177">
    <property type="entry name" value="GLYCINE BETAINE/L-PROLINE TRANSPORT SYSTEM PERMEASE PROTEIN PROW"/>
    <property type="match status" value="1"/>
</dbReference>
<sequence length="259" mass="27145">MSVDTLSSAFEVKTDERWSRRALAKHLLTPAILVSVVLALYLWVSSRELDSIEVRVLNAGMIGDATLQHLKLTAIATAAVVLIAMPLGVLLTRPGTQWLTPFALVAANVGQATPALGVLVIMAMVFSIGQNIAIAALIASAVLPVLRNTIVGIQQVDRNLVEAANGMGLTPLQVLRKIELPLAIPVMLAGLRTTIIICVGVATVATFVNAGGLGDIIVAGIKTTRTPILVTGAVLTAVVAFTLDWLAGVLEKSVRPRGL</sequence>
<dbReference type="AlphaFoldDB" id="A0A1I0Y2B8"/>
<keyword evidence="9" id="KW-1185">Reference proteome</keyword>
<dbReference type="OrthoDB" id="9801163at2"/>
<dbReference type="PANTHER" id="PTHR30177:SF4">
    <property type="entry name" value="OSMOPROTECTANT IMPORT PERMEASE PROTEIN OSMW"/>
    <property type="match status" value="1"/>
</dbReference>
<evidence type="ECO:0000256" key="5">
    <source>
        <dbReference type="ARBA" id="ARBA00023136"/>
    </source>
</evidence>
<comment type="subcellular location">
    <subcellularLocation>
        <location evidence="6">Cell membrane</location>
        <topology evidence="6">Multi-pass membrane protein</topology>
    </subcellularLocation>
    <subcellularLocation>
        <location evidence="1">Membrane</location>
        <topology evidence="1">Multi-pass membrane protein</topology>
    </subcellularLocation>
</comment>
<evidence type="ECO:0000313" key="9">
    <source>
        <dbReference type="Proteomes" id="UP000243799"/>
    </source>
</evidence>
<dbReference type="Pfam" id="PF00528">
    <property type="entry name" value="BPD_transp_1"/>
    <property type="match status" value="1"/>
</dbReference>
<dbReference type="GO" id="GO:0031460">
    <property type="term" value="P:glycine betaine transport"/>
    <property type="evidence" value="ECO:0007669"/>
    <property type="project" value="TreeGrafter"/>
</dbReference>
<evidence type="ECO:0000256" key="4">
    <source>
        <dbReference type="ARBA" id="ARBA00022989"/>
    </source>
</evidence>
<dbReference type="STRING" id="490629.SAMN05216266_104193"/>
<dbReference type="GO" id="GO:0055085">
    <property type="term" value="P:transmembrane transport"/>
    <property type="evidence" value="ECO:0007669"/>
    <property type="project" value="InterPro"/>
</dbReference>
<keyword evidence="3 6" id="KW-0812">Transmembrane</keyword>
<evidence type="ECO:0000256" key="2">
    <source>
        <dbReference type="ARBA" id="ARBA00022448"/>
    </source>
</evidence>
<feature type="transmembrane region" description="Helical" evidence="6">
    <location>
        <begin position="182"/>
        <end position="208"/>
    </location>
</feature>
<feature type="transmembrane region" description="Helical" evidence="6">
    <location>
        <begin position="228"/>
        <end position="250"/>
    </location>
</feature>
<feature type="transmembrane region" description="Helical" evidence="6">
    <location>
        <begin position="132"/>
        <end position="150"/>
    </location>
</feature>